<gene>
    <name evidence="2" type="ORF">HNQ77_000100</name>
</gene>
<accession>A0A841JLC9</accession>
<dbReference type="Proteomes" id="UP000538666">
    <property type="component" value="Unassembled WGS sequence"/>
</dbReference>
<dbReference type="RefSeq" id="WP_050057429.1">
    <property type="nucleotide sequence ID" value="NZ_JACHEK010000001.1"/>
</dbReference>
<reference evidence="2 3" key="1">
    <citation type="submission" date="2020-08" db="EMBL/GenBank/DDBJ databases">
        <title>Genomic Encyclopedia of Type Strains, Phase IV (KMG-IV): sequencing the most valuable type-strain genomes for metagenomic binning, comparative biology and taxonomic classification.</title>
        <authorList>
            <person name="Goeker M."/>
        </authorList>
    </citation>
    <scope>NUCLEOTIDE SEQUENCE [LARGE SCALE GENOMIC DNA]</scope>
    <source>
        <strain evidence="2 3">DSM 103733</strain>
    </source>
</reference>
<feature type="transmembrane region" description="Helical" evidence="1">
    <location>
        <begin position="83"/>
        <end position="101"/>
    </location>
</feature>
<evidence type="ECO:0000313" key="3">
    <source>
        <dbReference type="Proteomes" id="UP000538666"/>
    </source>
</evidence>
<feature type="transmembrane region" description="Helical" evidence="1">
    <location>
        <begin position="51"/>
        <end position="71"/>
    </location>
</feature>
<dbReference type="OrthoDB" id="2876726at2"/>
<feature type="transmembrane region" description="Helical" evidence="1">
    <location>
        <begin position="12"/>
        <end position="31"/>
    </location>
</feature>
<dbReference type="AlphaFoldDB" id="A0A841JLC9"/>
<feature type="transmembrane region" description="Helical" evidence="1">
    <location>
        <begin position="137"/>
        <end position="155"/>
    </location>
</feature>
<keyword evidence="3" id="KW-1185">Reference proteome</keyword>
<keyword evidence="1" id="KW-0812">Transmembrane</keyword>
<comment type="caution">
    <text evidence="2">The sequence shown here is derived from an EMBL/GenBank/DDBJ whole genome shotgun (WGS) entry which is preliminary data.</text>
</comment>
<dbReference type="EMBL" id="JACHEK010000001">
    <property type="protein sequence ID" value="MBB6142162.1"/>
    <property type="molecule type" value="Genomic_DNA"/>
</dbReference>
<keyword evidence="1" id="KW-0472">Membrane</keyword>
<keyword evidence="1" id="KW-1133">Transmembrane helix</keyword>
<evidence type="ECO:0000256" key="1">
    <source>
        <dbReference type="SAM" id="Phobius"/>
    </source>
</evidence>
<proteinExistence type="predicted"/>
<sequence>MMRYEVVNSLELPLLALQAFQIVFLWIHDWVPLGRLNDVSAVRSQDTRRRLVIVTLIQSVPYTIGFVFSALSFGKRYPHWLDLWLWISYGLLFAGQLRAWWVPYLLRPEPERAARYRRMFGNTHTFLPPHNGLVPNTAHILLHIATAATLILLWIKPNA</sequence>
<organism evidence="2 3">
    <name type="scientific">Silvibacterium bohemicum</name>
    <dbReference type="NCBI Taxonomy" id="1577686"/>
    <lineage>
        <taxon>Bacteria</taxon>
        <taxon>Pseudomonadati</taxon>
        <taxon>Acidobacteriota</taxon>
        <taxon>Terriglobia</taxon>
        <taxon>Terriglobales</taxon>
        <taxon>Acidobacteriaceae</taxon>
        <taxon>Silvibacterium</taxon>
    </lineage>
</organism>
<evidence type="ECO:0000313" key="2">
    <source>
        <dbReference type="EMBL" id="MBB6142162.1"/>
    </source>
</evidence>
<name>A0A841JLC9_9BACT</name>
<protein>
    <submittedName>
        <fullName evidence="2">Uncharacterized protein</fullName>
    </submittedName>
</protein>